<dbReference type="EMBL" id="JH600068">
    <property type="protein sequence ID" value="EIG53154.1"/>
    <property type="molecule type" value="Genomic_DNA"/>
</dbReference>
<sequence>MTHFPRYCPQSGIGHTRPLSDLCRPHVVTKRVRQ</sequence>
<accession>I2Q048</accession>
<gene>
    <name evidence="1" type="ORF">DesU5LDRAFT_1469</name>
</gene>
<dbReference type="STRING" id="596152.DesU5LDRAFT_1469"/>
<dbReference type="HOGENOM" id="CLU_3373425_0_0_7"/>
<reference evidence="1" key="1">
    <citation type="submission" date="2011-11" db="EMBL/GenBank/DDBJ databases">
        <title>Improved High-Quality Draft sequence of Desulfovibrio sp. U5L.</title>
        <authorList>
            <consortium name="US DOE Joint Genome Institute"/>
            <person name="Lucas S."/>
            <person name="Han J."/>
            <person name="Lapidus A."/>
            <person name="Cheng J.-F."/>
            <person name="Goodwin L."/>
            <person name="Pitluck S."/>
            <person name="Peters L."/>
            <person name="Ovchinnikova G."/>
            <person name="Held B."/>
            <person name="Detter J.C."/>
            <person name="Han C."/>
            <person name="Tapia R."/>
            <person name="Land M."/>
            <person name="Hauser L."/>
            <person name="Kyrpides N."/>
            <person name="Ivanova N."/>
            <person name="Pagani I."/>
            <person name="Gabster J."/>
            <person name="Walker C."/>
            <person name="Stolyar S."/>
            <person name="Stahl D."/>
            <person name="Arkin A."/>
            <person name="Dehal P."/>
            <person name="Hazen T."/>
            <person name="Woyke T."/>
        </authorList>
    </citation>
    <scope>NUCLEOTIDE SEQUENCE [LARGE SCALE GENOMIC DNA]</scope>
    <source>
        <strain evidence="1">U5L</strain>
    </source>
</reference>
<proteinExistence type="predicted"/>
<evidence type="ECO:0000313" key="1">
    <source>
        <dbReference type="EMBL" id="EIG53154.1"/>
    </source>
</evidence>
<dbReference type="AlphaFoldDB" id="I2Q048"/>
<protein>
    <submittedName>
        <fullName evidence="1">Uncharacterized protein</fullName>
    </submittedName>
</protein>
<name>I2Q048_9BACT</name>
<organism evidence="1">
    <name type="scientific">Desulfovibrio sp. U5L</name>
    <dbReference type="NCBI Taxonomy" id="596152"/>
    <lineage>
        <taxon>Bacteria</taxon>
        <taxon>Pseudomonadati</taxon>
        <taxon>Thermodesulfobacteriota</taxon>
        <taxon>Desulfovibrionia</taxon>
        <taxon>Desulfovibrionales</taxon>
        <taxon>Desulfovibrionaceae</taxon>
        <taxon>Desulfovibrio</taxon>
    </lineage>
</organism>